<feature type="region of interest" description="Disordered" evidence="10">
    <location>
        <begin position="1"/>
        <end position="28"/>
    </location>
</feature>
<reference evidence="12" key="1">
    <citation type="submission" date="2019-06" db="EMBL/GenBank/DDBJ databases">
        <authorList>
            <consortium name="Wellcome Sanger Institute Data Sharing"/>
        </authorList>
    </citation>
    <scope>NUCLEOTIDE SEQUENCE [LARGE SCALE GENOMIC DNA]</scope>
</reference>
<feature type="compositionally biased region" description="Polar residues" evidence="10">
    <location>
        <begin position="1"/>
        <end position="21"/>
    </location>
</feature>
<proteinExistence type="inferred from homology"/>
<evidence type="ECO:0000313" key="12">
    <source>
        <dbReference type="Ensembl" id="ENSSFAP00005051687.1"/>
    </source>
</evidence>
<comment type="subcellular location">
    <subcellularLocation>
        <location evidence="1">Late endosome membrane</location>
        <topology evidence="1">Multi-pass membrane protein</topology>
    </subcellularLocation>
    <subcellularLocation>
        <location evidence="2">Lysosome membrane</location>
        <topology evidence="2">Multi-pass membrane protein</topology>
    </subcellularLocation>
</comment>
<evidence type="ECO:0000256" key="11">
    <source>
        <dbReference type="SAM" id="Phobius"/>
    </source>
</evidence>
<dbReference type="Pfam" id="PF01566">
    <property type="entry name" value="Nramp"/>
    <property type="match status" value="1"/>
</dbReference>
<dbReference type="PRINTS" id="PR00447">
    <property type="entry name" value="NATRESASSCMP"/>
</dbReference>
<dbReference type="GO" id="GO:0031902">
    <property type="term" value="C:late endosome membrane"/>
    <property type="evidence" value="ECO:0007669"/>
    <property type="project" value="UniProtKB-SubCell"/>
</dbReference>
<name>A0A672JEV4_SALFA</name>
<dbReference type="Ensembl" id="ENSSFAT00005053334.1">
    <property type="protein sequence ID" value="ENSSFAP00005051687.1"/>
    <property type="gene ID" value="ENSSFAG00005022697.1"/>
</dbReference>
<feature type="transmembrane region" description="Helical" evidence="11">
    <location>
        <begin position="196"/>
        <end position="214"/>
    </location>
</feature>
<dbReference type="InterPro" id="IPR001046">
    <property type="entry name" value="NRAMP_fam"/>
</dbReference>
<dbReference type="GO" id="GO:0005886">
    <property type="term" value="C:plasma membrane"/>
    <property type="evidence" value="ECO:0007669"/>
    <property type="project" value="TreeGrafter"/>
</dbReference>
<dbReference type="HAMAP" id="MF_00221">
    <property type="entry name" value="NRAMP"/>
    <property type="match status" value="1"/>
</dbReference>
<evidence type="ECO:0000313" key="13">
    <source>
        <dbReference type="Proteomes" id="UP000472267"/>
    </source>
</evidence>
<dbReference type="Proteomes" id="UP000472267">
    <property type="component" value="Chromosome 5"/>
</dbReference>
<keyword evidence="5" id="KW-0410">Iron transport</keyword>
<organism evidence="12 13">
    <name type="scientific">Salarias fasciatus</name>
    <name type="common">Jewelled blenny</name>
    <name type="synonym">Blennius fasciatus</name>
    <dbReference type="NCBI Taxonomy" id="181472"/>
    <lineage>
        <taxon>Eukaryota</taxon>
        <taxon>Metazoa</taxon>
        <taxon>Chordata</taxon>
        <taxon>Craniata</taxon>
        <taxon>Vertebrata</taxon>
        <taxon>Euteleostomi</taxon>
        <taxon>Actinopterygii</taxon>
        <taxon>Neopterygii</taxon>
        <taxon>Teleostei</taxon>
        <taxon>Neoteleostei</taxon>
        <taxon>Acanthomorphata</taxon>
        <taxon>Ovalentaria</taxon>
        <taxon>Blenniimorphae</taxon>
        <taxon>Blenniiformes</taxon>
        <taxon>Blennioidei</taxon>
        <taxon>Blenniidae</taxon>
        <taxon>Salariinae</taxon>
        <taxon>Salarias</taxon>
    </lineage>
</organism>
<keyword evidence="5" id="KW-0406">Ion transport</keyword>
<feature type="transmembrane region" description="Helical" evidence="11">
    <location>
        <begin position="435"/>
        <end position="452"/>
    </location>
</feature>
<evidence type="ECO:0000256" key="2">
    <source>
        <dbReference type="ARBA" id="ARBA00004155"/>
    </source>
</evidence>
<dbReference type="NCBIfam" id="TIGR01197">
    <property type="entry name" value="nramp"/>
    <property type="match status" value="1"/>
</dbReference>
<evidence type="ECO:0000256" key="6">
    <source>
        <dbReference type="ARBA" id="ARBA00022692"/>
    </source>
</evidence>
<feature type="transmembrane region" description="Helical" evidence="11">
    <location>
        <begin position="398"/>
        <end position="415"/>
    </location>
</feature>
<dbReference type="AlphaFoldDB" id="A0A672JEV4"/>
<feature type="transmembrane region" description="Helical" evidence="11">
    <location>
        <begin position="459"/>
        <end position="484"/>
    </location>
</feature>
<dbReference type="GO" id="GO:0005384">
    <property type="term" value="F:manganese ion transmembrane transporter activity"/>
    <property type="evidence" value="ECO:0007669"/>
    <property type="project" value="TreeGrafter"/>
</dbReference>
<keyword evidence="7 11" id="KW-1133">Transmembrane helix</keyword>
<feature type="transmembrane region" description="Helical" evidence="11">
    <location>
        <begin position="490"/>
        <end position="523"/>
    </location>
</feature>
<evidence type="ECO:0000256" key="1">
    <source>
        <dbReference type="ARBA" id="ARBA00004107"/>
    </source>
</evidence>
<evidence type="ECO:0000256" key="9">
    <source>
        <dbReference type="ARBA" id="ARBA00023228"/>
    </source>
</evidence>
<evidence type="ECO:0000256" key="7">
    <source>
        <dbReference type="ARBA" id="ARBA00022989"/>
    </source>
</evidence>
<keyword evidence="6 11" id="KW-0812">Transmembrane</keyword>
<reference evidence="12" key="3">
    <citation type="submission" date="2025-09" db="UniProtKB">
        <authorList>
            <consortium name="Ensembl"/>
        </authorList>
    </citation>
    <scope>IDENTIFICATION</scope>
</reference>
<dbReference type="GO" id="GO:0015086">
    <property type="term" value="F:cadmium ion transmembrane transporter activity"/>
    <property type="evidence" value="ECO:0007669"/>
    <property type="project" value="TreeGrafter"/>
</dbReference>
<keyword evidence="5" id="KW-0408">Iron</keyword>
<feature type="transmembrane region" description="Helical" evidence="11">
    <location>
        <begin position="281"/>
        <end position="308"/>
    </location>
</feature>
<keyword evidence="8 11" id="KW-0472">Membrane</keyword>
<dbReference type="GO" id="GO:0005381">
    <property type="term" value="F:iron ion transmembrane transporter activity"/>
    <property type="evidence" value="ECO:0007669"/>
    <property type="project" value="TreeGrafter"/>
</dbReference>
<dbReference type="GO" id="GO:0005765">
    <property type="term" value="C:lysosomal membrane"/>
    <property type="evidence" value="ECO:0007669"/>
    <property type="project" value="UniProtKB-SubCell"/>
</dbReference>
<protein>
    <submittedName>
        <fullName evidence="12">Natural resistance-associated macrophage protein 2-like</fullName>
    </submittedName>
</protein>
<reference evidence="12" key="2">
    <citation type="submission" date="2025-08" db="UniProtKB">
        <authorList>
            <consortium name="Ensembl"/>
        </authorList>
    </citation>
    <scope>IDENTIFICATION</scope>
</reference>
<feature type="transmembrane region" description="Helical" evidence="11">
    <location>
        <begin position="90"/>
        <end position="112"/>
    </location>
</feature>
<accession>A0A672JEV4</accession>
<feature type="transmembrane region" description="Helical" evidence="11">
    <location>
        <begin position="241"/>
        <end position="260"/>
    </location>
</feature>
<gene>
    <name evidence="12" type="primary">slc11a2</name>
</gene>
<feature type="transmembrane region" description="Helical" evidence="11">
    <location>
        <begin position="165"/>
        <end position="184"/>
    </location>
</feature>
<dbReference type="NCBIfam" id="NF037982">
    <property type="entry name" value="Nramp_1"/>
    <property type="match status" value="1"/>
</dbReference>
<dbReference type="PANTHER" id="PTHR11706">
    <property type="entry name" value="SOLUTE CARRIER PROTEIN FAMILY 11 MEMBER"/>
    <property type="match status" value="1"/>
</dbReference>
<evidence type="ECO:0000256" key="8">
    <source>
        <dbReference type="ARBA" id="ARBA00023136"/>
    </source>
</evidence>
<feature type="transmembrane region" description="Helical" evidence="11">
    <location>
        <begin position="346"/>
        <end position="367"/>
    </location>
</feature>
<evidence type="ECO:0000256" key="10">
    <source>
        <dbReference type="SAM" id="MobiDB-lite"/>
    </source>
</evidence>
<evidence type="ECO:0000256" key="3">
    <source>
        <dbReference type="ARBA" id="ARBA00006670"/>
    </source>
</evidence>
<keyword evidence="13" id="KW-1185">Reference proteome</keyword>
<dbReference type="PANTHER" id="PTHR11706:SF33">
    <property type="entry name" value="NATURAL RESISTANCE-ASSOCIATED MACROPHAGE PROTEIN 2"/>
    <property type="match status" value="1"/>
</dbReference>
<evidence type="ECO:0000256" key="5">
    <source>
        <dbReference type="ARBA" id="ARBA00022496"/>
    </source>
</evidence>
<evidence type="ECO:0000256" key="4">
    <source>
        <dbReference type="ARBA" id="ARBA00022448"/>
    </source>
</evidence>
<comment type="similarity">
    <text evidence="3">Belongs to the NRAMP family.</text>
</comment>
<sequence>MSGSNYDSPQENGIQTSQYSAISPPASPVAQDEPFSTYFEEKVPIPESVFSFRKLWAFTGPGFLMSIAYLDPGNIESDLQSGAKAGFKLLWVLLGATIIGLLLQRLAARLGVVTGMHLAEVCNRQYPTVPRIILWLMVELAIIGSDMQEVIGCAIALNLLSVGRIPLWAGVLITITDTFVFLFLDKYGLRKLEAFFGFLITVMAISFGYEYVLVKPDQGELLKGMFVPYCEGCGPLQLEQAVGIVGAVIMPHNIYLHSALVKSRDVDRKNKKEVKEANKYFFIESAVALFVSFLINVFVVAVFAQAFYNKTNMEVNAECNATGIPHTDLFPLNNETLEVDIYKGGVVLGCFFGPAALYIWAIGILAAGQSSTMTGTYSGQFVMEGFLNLRWSRFARVLLTRSIAITPTLLVAIFQDVQHLTGMNDFLNVLQSMQLPFALIPILTFTSLTSIMNDFANGLVWKISGSIVILVVCAINMYFVVVYVTSLNSVLLYVLSALLSVAYLCFVGYLAWHCLVALGVSCLDFGSRVSNRPTTLEPNSSVLTALIMCLKY</sequence>
<keyword evidence="4" id="KW-0813">Transport</keyword>
<keyword evidence="9" id="KW-0458">Lysosome</keyword>